<dbReference type="KEGG" id="fcy:FRACYDRAFT_215987"/>
<dbReference type="PANTHER" id="PTHR43036:SF2">
    <property type="entry name" value="OS04G0481300 PROTEIN"/>
    <property type="match status" value="1"/>
</dbReference>
<dbReference type="PANTHER" id="PTHR43036">
    <property type="entry name" value="OSJNBB0011N17.9 PROTEIN"/>
    <property type="match status" value="1"/>
</dbReference>
<dbReference type="Pfam" id="PF08241">
    <property type="entry name" value="Methyltransf_11"/>
    <property type="match status" value="1"/>
</dbReference>
<dbReference type="EMBL" id="KV784353">
    <property type="protein sequence ID" value="OEU22192.1"/>
    <property type="molecule type" value="Genomic_DNA"/>
</dbReference>
<dbReference type="SUPFAM" id="SSF53335">
    <property type="entry name" value="S-adenosyl-L-methionine-dependent methyltransferases"/>
    <property type="match status" value="1"/>
</dbReference>
<feature type="region of interest" description="Disordered" evidence="1">
    <location>
        <begin position="97"/>
        <end position="125"/>
    </location>
</feature>
<dbReference type="Gene3D" id="3.40.50.150">
    <property type="entry name" value="Vaccinia Virus protein VP39"/>
    <property type="match status" value="1"/>
</dbReference>
<evidence type="ECO:0000256" key="1">
    <source>
        <dbReference type="SAM" id="MobiDB-lite"/>
    </source>
</evidence>
<proteinExistence type="predicted"/>
<evidence type="ECO:0000259" key="2">
    <source>
        <dbReference type="Pfam" id="PF08241"/>
    </source>
</evidence>
<dbReference type="InterPro" id="IPR029063">
    <property type="entry name" value="SAM-dependent_MTases_sf"/>
</dbReference>
<sequence>MKTSSRQSFPVPSVSLKLREKYFDFDFGAEDAVESATPIGFSNNTMTMMITMMERKNFLKGSITAFSAAAVTYHQPSWGTTIDPKTGIRLPDLGEIETSIPDNWSDEENPISSSDDNNNNKNTMFSRLDNKPDSVFYQDPRFVEHVDDNAVKLMTEYISSIAIQPGRDKSVLDLCSSWTSHIDADVARKLTRISGLGMNNKELESNPTLTDWIVQDLNENPILSKYENESFDVVLLQLSIDYLVKPLEVLKEVGRILKVGGKVHIVFSNRLFLSKAVGFWTGGDDIDHAYYVGSYLHFCDGGFQYIQAKDLSTRKGGRDKRIIGDPMFVVTATKG</sequence>
<dbReference type="InterPro" id="IPR013216">
    <property type="entry name" value="Methyltransf_11"/>
</dbReference>
<gene>
    <name evidence="3" type="ORF">FRACYDRAFT_215987</name>
</gene>
<reference evidence="3 4" key="1">
    <citation type="submission" date="2016-09" db="EMBL/GenBank/DDBJ databases">
        <title>Extensive genetic diversity and differential bi-allelic expression allows diatom success in the polar Southern Ocean.</title>
        <authorList>
            <consortium name="DOE Joint Genome Institute"/>
            <person name="Mock T."/>
            <person name="Otillar R.P."/>
            <person name="Strauss J."/>
            <person name="Dupont C."/>
            <person name="Frickenhaus S."/>
            <person name="Maumus F."/>
            <person name="Mcmullan M."/>
            <person name="Sanges R."/>
            <person name="Schmutz J."/>
            <person name="Toseland A."/>
            <person name="Valas R."/>
            <person name="Veluchamy A."/>
            <person name="Ward B.J."/>
            <person name="Allen A."/>
            <person name="Barry K."/>
            <person name="Falciatore A."/>
            <person name="Ferrante M."/>
            <person name="Fortunato A.E."/>
            <person name="Gloeckner G."/>
            <person name="Gruber A."/>
            <person name="Hipkin R."/>
            <person name="Janech M."/>
            <person name="Kroth P."/>
            <person name="Leese F."/>
            <person name="Lindquist E."/>
            <person name="Lyon B.R."/>
            <person name="Martin J."/>
            <person name="Mayer C."/>
            <person name="Parker M."/>
            <person name="Quesneville H."/>
            <person name="Raymond J."/>
            <person name="Uhlig C."/>
            <person name="Valentin K.U."/>
            <person name="Worden A.Z."/>
            <person name="Armbrust E.V."/>
            <person name="Bowler C."/>
            <person name="Green B."/>
            <person name="Moulton V."/>
            <person name="Van Oosterhout C."/>
            <person name="Grigoriev I."/>
        </authorList>
    </citation>
    <scope>NUCLEOTIDE SEQUENCE [LARGE SCALE GENOMIC DNA]</scope>
    <source>
        <strain evidence="3 4">CCMP1102</strain>
    </source>
</reference>
<organism evidence="3 4">
    <name type="scientific">Fragilariopsis cylindrus CCMP1102</name>
    <dbReference type="NCBI Taxonomy" id="635003"/>
    <lineage>
        <taxon>Eukaryota</taxon>
        <taxon>Sar</taxon>
        <taxon>Stramenopiles</taxon>
        <taxon>Ochrophyta</taxon>
        <taxon>Bacillariophyta</taxon>
        <taxon>Bacillariophyceae</taxon>
        <taxon>Bacillariophycidae</taxon>
        <taxon>Bacillariales</taxon>
        <taxon>Bacillariaceae</taxon>
        <taxon>Fragilariopsis</taxon>
    </lineage>
</organism>
<accession>A0A1E7FVL2</accession>
<dbReference type="OrthoDB" id="2013972at2759"/>
<dbReference type="Proteomes" id="UP000095751">
    <property type="component" value="Unassembled WGS sequence"/>
</dbReference>
<feature type="compositionally biased region" description="Low complexity" evidence="1">
    <location>
        <begin position="110"/>
        <end position="122"/>
    </location>
</feature>
<dbReference type="CDD" id="cd02440">
    <property type="entry name" value="AdoMet_MTases"/>
    <property type="match status" value="1"/>
</dbReference>
<feature type="domain" description="Methyltransferase type 11" evidence="2">
    <location>
        <begin position="205"/>
        <end position="264"/>
    </location>
</feature>
<dbReference type="AlphaFoldDB" id="A0A1E7FVL2"/>
<dbReference type="GO" id="GO:0008757">
    <property type="term" value="F:S-adenosylmethionine-dependent methyltransferase activity"/>
    <property type="evidence" value="ECO:0007669"/>
    <property type="project" value="InterPro"/>
</dbReference>
<evidence type="ECO:0000313" key="4">
    <source>
        <dbReference type="Proteomes" id="UP000095751"/>
    </source>
</evidence>
<evidence type="ECO:0000313" key="3">
    <source>
        <dbReference type="EMBL" id="OEU22192.1"/>
    </source>
</evidence>
<name>A0A1E7FVL2_9STRA</name>
<dbReference type="InParanoid" id="A0A1E7FVL2"/>
<keyword evidence="4" id="KW-1185">Reference proteome</keyword>
<protein>
    <recommendedName>
        <fullName evidence="2">Methyltransferase type 11 domain-containing protein</fullName>
    </recommendedName>
</protein>